<evidence type="ECO:0000313" key="2">
    <source>
        <dbReference type="EMBL" id="GAA3505517.1"/>
    </source>
</evidence>
<accession>A0ABP6UD07</accession>
<comment type="caution">
    <text evidence="2">The sequence shown here is derived from an EMBL/GenBank/DDBJ whole genome shotgun (WGS) entry which is preliminary data.</text>
</comment>
<sequence length="52" mass="5389">MTDGERDSAPGPAPDGDGPDEGAEEPDLKPPVTPPDASRTDEFPQRGRSGNV</sequence>
<feature type="region of interest" description="Disordered" evidence="1">
    <location>
        <begin position="1"/>
        <end position="52"/>
    </location>
</feature>
<reference evidence="3" key="1">
    <citation type="journal article" date="2019" name="Int. J. Syst. Evol. Microbiol.">
        <title>The Global Catalogue of Microorganisms (GCM) 10K type strain sequencing project: providing services to taxonomists for standard genome sequencing and annotation.</title>
        <authorList>
            <consortium name="The Broad Institute Genomics Platform"/>
            <consortium name="The Broad Institute Genome Sequencing Center for Infectious Disease"/>
            <person name="Wu L."/>
            <person name="Ma J."/>
        </authorList>
    </citation>
    <scope>NUCLEOTIDE SEQUENCE [LARGE SCALE GENOMIC DNA]</scope>
    <source>
        <strain evidence="3">JCM 4816</strain>
    </source>
</reference>
<dbReference type="EMBL" id="BAAAXF010000082">
    <property type="protein sequence ID" value="GAA3505517.1"/>
    <property type="molecule type" value="Genomic_DNA"/>
</dbReference>
<organism evidence="2 3">
    <name type="scientific">Streptomyces prasinosporus</name>
    <dbReference type="NCBI Taxonomy" id="68256"/>
    <lineage>
        <taxon>Bacteria</taxon>
        <taxon>Bacillati</taxon>
        <taxon>Actinomycetota</taxon>
        <taxon>Actinomycetes</taxon>
        <taxon>Kitasatosporales</taxon>
        <taxon>Streptomycetaceae</taxon>
        <taxon>Streptomyces</taxon>
        <taxon>Streptomyces albogriseolus group</taxon>
    </lineage>
</organism>
<name>A0ABP6UD07_9ACTN</name>
<dbReference type="RefSeq" id="WP_193457078.1">
    <property type="nucleotide sequence ID" value="NZ_BAAAXF010000082.1"/>
</dbReference>
<protein>
    <submittedName>
        <fullName evidence="2">Uncharacterized protein</fullName>
    </submittedName>
</protein>
<proteinExistence type="predicted"/>
<evidence type="ECO:0000313" key="3">
    <source>
        <dbReference type="Proteomes" id="UP001501455"/>
    </source>
</evidence>
<evidence type="ECO:0000256" key="1">
    <source>
        <dbReference type="SAM" id="MobiDB-lite"/>
    </source>
</evidence>
<gene>
    <name evidence="2" type="ORF">GCM10019016_126300</name>
</gene>
<dbReference type="Proteomes" id="UP001501455">
    <property type="component" value="Unassembled WGS sequence"/>
</dbReference>
<keyword evidence="3" id="KW-1185">Reference proteome</keyword>